<keyword evidence="1" id="KW-0472">Membrane</keyword>
<protein>
    <recommendedName>
        <fullName evidence="2">4Fe-4S ferredoxin-type domain-containing protein</fullName>
    </recommendedName>
</protein>
<accession>A0A833MAN8</accession>
<keyword evidence="1" id="KW-1133">Transmembrane helix</keyword>
<dbReference type="Proteomes" id="UP000465601">
    <property type="component" value="Unassembled WGS sequence"/>
</dbReference>
<keyword evidence="1" id="KW-0812">Transmembrane</keyword>
<comment type="caution">
    <text evidence="3">The sequence shown here is derived from an EMBL/GenBank/DDBJ whole genome shotgun (WGS) entry which is preliminary data.</text>
</comment>
<sequence>MKKIKTNYLFIITIVFFALGFVNILFGILGFLCMLIPIVLLIKDRKKTWCQRYCPRANLFTTLFQGRSLTGKAAPKWLTKGKVKWFVLAYFGMNLLILTMSTIMVFRGRVEPMEYLRLTIAFRLPWDVPQLISAGPAANWALHLAYRFYSMMLTTTITGLILGWVYLPRTWCTICPINTISDVSLKNMKRAA</sequence>
<reference evidence="3 4" key="1">
    <citation type="submission" date="2019-10" db="EMBL/GenBank/DDBJ databases">
        <title>Alkaliphilus serpentinus sp. nov. and Alkaliphilus pronyensis sp. nov., two novel anaerobic alkaliphilic species isolated from the serpentinized-hosted hydrothermal field of the Prony Bay (New Caledonia).</title>
        <authorList>
            <person name="Postec A."/>
        </authorList>
    </citation>
    <scope>NUCLEOTIDE SEQUENCE [LARGE SCALE GENOMIC DNA]</scope>
    <source>
        <strain evidence="3 4">LacT</strain>
    </source>
</reference>
<dbReference type="RefSeq" id="WP_151864658.1">
    <property type="nucleotide sequence ID" value="NZ_WBZB01000006.1"/>
</dbReference>
<feature type="transmembrane region" description="Helical" evidence="1">
    <location>
        <begin position="148"/>
        <end position="167"/>
    </location>
</feature>
<gene>
    <name evidence="3" type="ORF">F8153_01915</name>
</gene>
<feature type="transmembrane region" description="Helical" evidence="1">
    <location>
        <begin position="85"/>
        <end position="106"/>
    </location>
</feature>
<evidence type="ECO:0000313" key="4">
    <source>
        <dbReference type="Proteomes" id="UP000465601"/>
    </source>
</evidence>
<dbReference type="EMBL" id="WBZB01000006">
    <property type="protein sequence ID" value="KAB3532846.1"/>
    <property type="molecule type" value="Genomic_DNA"/>
</dbReference>
<dbReference type="Pfam" id="PF12801">
    <property type="entry name" value="Fer4_5"/>
    <property type="match status" value="2"/>
</dbReference>
<proteinExistence type="predicted"/>
<dbReference type="InterPro" id="IPR017896">
    <property type="entry name" value="4Fe4S_Fe-S-bd"/>
</dbReference>
<feature type="transmembrane region" description="Helical" evidence="1">
    <location>
        <begin position="12"/>
        <end position="42"/>
    </location>
</feature>
<evidence type="ECO:0000313" key="3">
    <source>
        <dbReference type="EMBL" id="KAB3532846.1"/>
    </source>
</evidence>
<feature type="domain" description="4Fe-4S ferredoxin-type" evidence="2">
    <location>
        <begin position="27"/>
        <end position="65"/>
    </location>
</feature>
<evidence type="ECO:0000259" key="2">
    <source>
        <dbReference type="Pfam" id="PF12801"/>
    </source>
</evidence>
<feature type="domain" description="4Fe-4S ferredoxin-type" evidence="2">
    <location>
        <begin position="156"/>
        <end position="186"/>
    </location>
</feature>
<name>A0A833MAN8_9FIRM</name>
<organism evidence="3 4">
    <name type="scientific">Alkaliphilus serpentinus</name>
    <dbReference type="NCBI Taxonomy" id="1482731"/>
    <lineage>
        <taxon>Bacteria</taxon>
        <taxon>Bacillati</taxon>
        <taxon>Bacillota</taxon>
        <taxon>Clostridia</taxon>
        <taxon>Peptostreptococcales</taxon>
        <taxon>Natronincolaceae</taxon>
        <taxon>Alkaliphilus</taxon>
    </lineage>
</organism>
<dbReference type="AlphaFoldDB" id="A0A833MAN8"/>
<evidence type="ECO:0000256" key="1">
    <source>
        <dbReference type="SAM" id="Phobius"/>
    </source>
</evidence>
<dbReference type="OrthoDB" id="9786132at2"/>
<keyword evidence="4" id="KW-1185">Reference proteome</keyword>